<dbReference type="PROSITE" id="PS50949">
    <property type="entry name" value="HTH_GNTR"/>
    <property type="match status" value="1"/>
</dbReference>
<dbReference type="Gene3D" id="1.10.10.10">
    <property type="entry name" value="Winged helix-like DNA-binding domain superfamily/Winged helix DNA-binding domain"/>
    <property type="match status" value="1"/>
</dbReference>
<sequence length="129" mass="14666">MIDLDFRSRKPIYEQICDRIKELIAVGQLKEGEQLPAVRNLAKELGINHNTIQKAFAMLEREGVIHSVAGKGSFVSAGNTNREQFHQKALLEIGRVIEKNWVYSVTLEDVRGIAEQISQKYQQKQEDAT</sequence>
<evidence type="ECO:0000256" key="2">
    <source>
        <dbReference type="ARBA" id="ARBA00023125"/>
    </source>
</evidence>
<dbReference type="PRINTS" id="PR00035">
    <property type="entry name" value="HTHGNTR"/>
</dbReference>
<keyword evidence="2" id="KW-0238">DNA-binding</keyword>
<dbReference type="Proteomes" id="UP000632659">
    <property type="component" value="Unassembled WGS sequence"/>
</dbReference>
<reference evidence="5" key="1">
    <citation type="submission" date="2020-08" db="EMBL/GenBank/DDBJ databases">
        <title>Genome public.</title>
        <authorList>
            <person name="Liu C."/>
            <person name="Sun Q."/>
        </authorList>
    </citation>
    <scope>NUCLEOTIDE SEQUENCE</scope>
    <source>
        <strain evidence="5">NSJ-15</strain>
    </source>
</reference>
<evidence type="ECO:0000256" key="1">
    <source>
        <dbReference type="ARBA" id="ARBA00023015"/>
    </source>
</evidence>
<gene>
    <name evidence="5" type="ORF">H8702_06495</name>
</gene>
<dbReference type="AlphaFoldDB" id="A0A8J6PFH5"/>
<dbReference type="SUPFAM" id="SSF46785">
    <property type="entry name" value="Winged helix' DNA-binding domain"/>
    <property type="match status" value="1"/>
</dbReference>
<keyword evidence="3" id="KW-0804">Transcription</keyword>
<protein>
    <submittedName>
        <fullName evidence="5">GntR family transcriptional regulator</fullName>
    </submittedName>
</protein>
<proteinExistence type="predicted"/>
<dbReference type="EMBL" id="JACRTL010000003">
    <property type="protein sequence ID" value="MBC8610772.1"/>
    <property type="molecule type" value="Genomic_DNA"/>
</dbReference>
<dbReference type="RefSeq" id="WP_093989984.1">
    <property type="nucleotide sequence ID" value="NZ_FYDD01000004.1"/>
</dbReference>
<dbReference type="Pfam" id="PF00392">
    <property type="entry name" value="GntR"/>
    <property type="match status" value="1"/>
</dbReference>
<evidence type="ECO:0000313" key="5">
    <source>
        <dbReference type="EMBL" id="MBC8610772.1"/>
    </source>
</evidence>
<evidence type="ECO:0000313" key="6">
    <source>
        <dbReference type="Proteomes" id="UP000632659"/>
    </source>
</evidence>
<dbReference type="InterPro" id="IPR036388">
    <property type="entry name" value="WH-like_DNA-bd_sf"/>
</dbReference>
<comment type="caution">
    <text evidence="5">The sequence shown here is derived from an EMBL/GenBank/DDBJ whole genome shotgun (WGS) entry which is preliminary data.</text>
</comment>
<dbReference type="GO" id="GO:0003677">
    <property type="term" value="F:DNA binding"/>
    <property type="evidence" value="ECO:0007669"/>
    <property type="project" value="UniProtKB-KW"/>
</dbReference>
<dbReference type="InterPro" id="IPR000524">
    <property type="entry name" value="Tscrpt_reg_HTH_GntR"/>
</dbReference>
<name>A0A8J6PFH5_9FIRM</name>
<evidence type="ECO:0000259" key="4">
    <source>
        <dbReference type="PROSITE" id="PS50949"/>
    </source>
</evidence>
<keyword evidence="1" id="KW-0805">Transcription regulation</keyword>
<dbReference type="PANTHER" id="PTHR38445">
    <property type="entry name" value="HTH-TYPE TRANSCRIPTIONAL REPRESSOR YTRA"/>
    <property type="match status" value="1"/>
</dbReference>
<feature type="domain" description="HTH gntR-type" evidence="4">
    <location>
        <begin position="10"/>
        <end position="78"/>
    </location>
</feature>
<keyword evidence="6" id="KW-1185">Reference proteome</keyword>
<evidence type="ECO:0000256" key="3">
    <source>
        <dbReference type="ARBA" id="ARBA00023163"/>
    </source>
</evidence>
<organism evidence="5 6">
    <name type="scientific">Massiliimalia timonensis</name>
    <dbReference type="NCBI Taxonomy" id="1987501"/>
    <lineage>
        <taxon>Bacteria</taxon>
        <taxon>Bacillati</taxon>
        <taxon>Bacillota</taxon>
        <taxon>Clostridia</taxon>
        <taxon>Eubacteriales</taxon>
        <taxon>Oscillospiraceae</taxon>
        <taxon>Massiliimalia</taxon>
    </lineage>
</organism>
<dbReference type="GO" id="GO:0003700">
    <property type="term" value="F:DNA-binding transcription factor activity"/>
    <property type="evidence" value="ECO:0007669"/>
    <property type="project" value="InterPro"/>
</dbReference>
<dbReference type="PANTHER" id="PTHR38445:SF9">
    <property type="entry name" value="HTH-TYPE TRANSCRIPTIONAL REPRESSOR YTRA"/>
    <property type="match status" value="1"/>
</dbReference>
<dbReference type="OrthoDB" id="9801546at2"/>
<dbReference type="SMART" id="SM00345">
    <property type="entry name" value="HTH_GNTR"/>
    <property type="match status" value="1"/>
</dbReference>
<dbReference type="InterPro" id="IPR036390">
    <property type="entry name" value="WH_DNA-bd_sf"/>
</dbReference>
<dbReference type="CDD" id="cd07377">
    <property type="entry name" value="WHTH_GntR"/>
    <property type="match status" value="1"/>
</dbReference>
<accession>A0A8J6PFH5</accession>